<keyword evidence="2" id="KW-1185">Reference proteome</keyword>
<sequence>MESLFEWSEEDGFRIEPYGLELIPSLAALARKRLPRWKGRIFAGDVMSWEPPLRFDFVRTELEYVPRHRRKGMIERLLRDYLAPGGRLILCSYGSSRRPEPRAEPVADMLNDWGYEIAGETEAADTNNVVITRVAWTDRPAS</sequence>
<dbReference type="RefSeq" id="WP_166179312.1">
    <property type="nucleotide sequence ID" value="NZ_CP045119.1"/>
</dbReference>
<name>A0A6G8QEF2_9ACTN</name>
<dbReference type="SUPFAM" id="SSF53335">
    <property type="entry name" value="S-adenosyl-L-methionine-dependent methyltransferases"/>
    <property type="match status" value="1"/>
</dbReference>
<reference evidence="1 2" key="1">
    <citation type="submission" date="2019-10" db="EMBL/GenBank/DDBJ databases">
        <title>Rubrobacter sp nov SCSIO 52090 isolated from a deep-sea sediment in the South China Sea.</title>
        <authorList>
            <person name="Chen R.W."/>
        </authorList>
    </citation>
    <scope>NUCLEOTIDE SEQUENCE [LARGE SCALE GENOMIC DNA]</scope>
    <source>
        <strain evidence="1 2">SCSIO 52909</strain>
    </source>
</reference>
<protein>
    <recommendedName>
        <fullName evidence="3">Class I SAM-dependent methyltransferase</fullName>
    </recommendedName>
</protein>
<proteinExistence type="predicted"/>
<dbReference type="KEGG" id="rub:GBA63_20625"/>
<dbReference type="Proteomes" id="UP000501452">
    <property type="component" value="Chromosome"/>
</dbReference>
<dbReference type="EMBL" id="CP045119">
    <property type="protein sequence ID" value="QIN84781.1"/>
    <property type="molecule type" value="Genomic_DNA"/>
</dbReference>
<dbReference type="AlphaFoldDB" id="A0A6G8QEF2"/>
<evidence type="ECO:0000313" key="2">
    <source>
        <dbReference type="Proteomes" id="UP000501452"/>
    </source>
</evidence>
<evidence type="ECO:0008006" key="3">
    <source>
        <dbReference type="Google" id="ProtNLM"/>
    </source>
</evidence>
<organism evidence="1 2">
    <name type="scientific">Rubrobacter tropicus</name>
    <dbReference type="NCBI Taxonomy" id="2653851"/>
    <lineage>
        <taxon>Bacteria</taxon>
        <taxon>Bacillati</taxon>
        <taxon>Actinomycetota</taxon>
        <taxon>Rubrobacteria</taxon>
        <taxon>Rubrobacterales</taxon>
        <taxon>Rubrobacteraceae</taxon>
        <taxon>Rubrobacter</taxon>
    </lineage>
</organism>
<dbReference type="InterPro" id="IPR029063">
    <property type="entry name" value="SAM-dependent_MTases_sf"/>
</dbReference>
<evidence type="ECO:0000313" key="1">
    <source>
        <dbReference type="EMBL" id="QIN84781.1"/>
    </source>
</evidence>
<gene>
    <name evidence="1" type="ORF">GBA63_20625</name>
</gene>
<dbReference type="Gene3D" id="3.40.50.150">
    <property type="entry name" value="Vaccinia Virus protein VP39"/>
    <property type="match status" value="1"/>
</dbReference>
<accession>A0A6G8QEF2</accession>